<protein>
    <submittedName>
        <fullName evidence="1">Uncharacterized protein</fullName>
    </submittedName>
</protein>
<keyword evidence="2" id="KW-1185">Reference proteome</keyword>
<reference evidence="1" key="1">
    <citation type="submission" date="2023-10" db="EMBL/GenBank/DDBJ databases">
        <authorList>
            <person name="Rodriguez Cubillos JULIANA M."/>
            <person name="De Vega J."/>
        </authorList>
    </citation>
    <scope>NUCLEOTIDE SEQUENCE</scope>
</reference>
<name>A0ACB0ICD6_TRIPR</name>
<proteinExistence type="predicted"/>
<organism evidence="1 2">
    <name type="scientific">Trifolium pratense</name>
    <name type="common">Red clover</name>
    <dbReference type="NCBI Taxonomy" id="57577"/>
    <lineage>
        <taxon>Eukaryota</taxon>
        <taxon>Viridiplantae</taxon>
        <taxon>Streptophyta</taxon>
        <taxon>Embryophyta</taxon>
        <taxon>Tracheophyta</taxon>
        <taxon>Spermatophyta</taxon>
        <taxon>Magnoliopsida</taxon>
        <taxon>eudicotyledons</taxon>
        <taxon>Gunneridae</taxon>
        <taxon>Pentapetalae</taxon>
        <taxon>rosids</taxon>
        <taxon>fabids</taxon>
        <taxon>Fabales</taxon>
        <taxon>Fabaceae</taxon>
        <taxon>Papilionoideae</taxon>
        <taxon>50 kb inversion clade</taxon>
        <taxon>NPAAA clade</taxon>
        <taxon>Hologalegina</taxon>
        <taxon>IRL clade</taxon>
        <taxon>Trifolieae</taxon>
        <taxon>Trifolium</taxon>
    </lineage>
</organism>
<evidence type="ECO:0000313" key="2">
    <source>
        <dbReference type="Proteomes" id="UP001177021"/>
    </source>
</evidence>
<dbReference type="EMBL" id="CASHSV030000001">
    <property type="protein sequence ID" value="CAJ2629756.1"/>
    <property type="molecule type" value="Genomic_DNA"/>
</dbReference>
<evidence type="ECO:0000313" key="1">
    <source>
        <dbReference type="EMBL" id="CAJ2629756.1"/>
    </source>
</evidence>
<sequence>MIDFGKEQIIIYNICRKKMNGSWSRNNEKDSKQGKEGEGSGGWASTFLKVAGAVAATAAVAGSLYSIRNQAPYGVQQTHHRRHDDDEEEDEEEEEEVVILHVDGSLKRNEQSAGCGGYLSSSSQNWICGFVQKLEFTSTLREDQTEKEAILRGLRWVQRMGKRKVAVNSDCKTVVDFVNDDEAPTNDPLIRGIRYLLDSDEWEATLSWIPRTKNEEADKLSKKAHSCRSLELHQSPNRSYLLNLNNQIPHIIYGMSN</sequence>
<accession>A0ACB0ICD6</accession>
<comment type="caution">
    <text evidence="1">The sequence shown here is derived from an EMBL/GenBank/DDBJ whole genome shotgun (WGS) entry which is preliminary data.</text>
</comment>
<dbReference type="Proteomes" id="UP001177021">
    <property type="component" value="Unassembled WGS sequence"/>
</dbReference>
<gene>
    <name evidence="1" type="ORF">MILVUS5_LOCUS1673</name>
</gene>